<evidence type="ECO:0000256" key="1">
    <source>
        <dbReference type="ARBA" id="ARBA00022741"/>
    </source>
</evidence>
<dbReference type="Pfam" id="PF10431">
    <property type="entry name" value="ClpB_D2-small"/>
    <property type="match status" value="1"/>
</dbReference>
<dbReference type="InterPro" id="IPR019489">
    <property type="entry name" value="Clp_ATPase_C"/>
</dbReference>
<proteinExistence type="predicted"/>
<name>A0A655IV99_MYCTX</name>
<protein>
    <submittedName>
        <fullName evidence="4">Endopeptidase subunit ATP binding protein B clpB</fullName>
    </submittedName>
</protein>
<evidence type="ECO:0000256" key="2">
    <source>
        <dbReference type="ARBA" id="ARBA00022840"/>
    </source>
</evidence>
<dbReference type="AlphaFoldDB" id="A0A655IV99"/>
<evidence type="ECO:0000259" key="3">
    <source>
        <dbReference type="Pfam" id="PF10431"/>
    </source>
</evidence>
<dbReference type="EMBL" id="CSAJ01000231">
    <property type="protein sequence ID" value="COW20446.1"/>
    <property type="molecule type" value="Genomic_DNA"/>
</dbReference>
<evidence type="ECO:0000313" key="5">
    <source>
        <dbReference type="Proteomes" id="UP000044938"/>
    </source>
</evidence>
<dbReference type="GO" id="GO:0005524">
    <property type="term" value="F:ATP binding"/>
    <property type="evidence" value="ECO:0007669"/>
    <property type="project" value="UniProtKB-KW"/>
</dbReference>
<dbReference type="Gene3D" id="1.10.8.60">
    <property type="match status" value="1"/>
</dbReference>
<reference evidence="4 5" key="1">
    <citation type="submission" date="2015-03" db="EMBL/GenBank/DDBJ databases">
        <authorList>
            <consortium name="Pathogen Informatics"/>
        </authorList>
    </citation>
    <scope>NUCLEOTIDE SEQUENCE [LARGE SCALE GENOMIC DNA]</scope>
    <source>
        <strain evidence="4 5">M09401471</strain>
    </source>
</reference>
<gene>
    <name evidence="4" type="primary">clpB_2</name>
    <name evidence="4" type="ORF">ERS007720_02003</name>
</gene>
<dbReference type="Proteomes" id="UP000044938">
    <property type="component" value="Unassembled WGS sequence"/>
</dbReference>
<feature type="domain" description="Clp ATPase C-terminal" evidence="3">
    <location>
        <begin position="2"/>
        <end position="36"/>
    </location>
</feature>
<evidence type="ECO:0000313" key="4">
    <source>
        <dbReference type="EMBL" id="COW20446.1"/>
    </source>
</evidence>
<keyword evidence="2" id="KW-0067">ATP-binding</keyword>
<sequence length="48" mass="5101">MYGARPLRRLVQQAIGDQLAKMLLAGQVHDGDTVPVNVSPDADSLILG</sequence>
<organism evidence="4 5">
    <name type="scientific">Mycobacterium tuberculosis</name>
    <dbReference type="NCBI Taxonomy" id="1773"/>
    <lineage>
        <taxon>Bacteria</taxon>
        <taxon>Bacillati</taxon>
        <taxon>Actinomycetota</taxon>
        <taxon>Actinomycetes</taxon>
        <taxon>Mycobacteriales</taxon>
        <taxon>Mycobacteriaceae</taxon>
        <taxon>Mycobacterium</taxon>
        <taxon>Mycobacterium tuberculosis complex</taxon>
    </lineage>
</organism>
<accession>A0A655IV99</accession>
<keyword evidence="1" id="KW-0547">Nucleotide-binding</keyword>